<feature type="transmembrane region" description="Helical" evidence="8">
    <location>
        <begin position="304"/>
        <end position="337"/>
    </location>
</feature>
<dbReference type="AlphaFoldDB" id="A0A858Q585"/>
<comment type="subcellular location">
    <subcellularLocation>
        <location evidence="1">Cell membrane</location>
        <topology evidence="1">Multi-pass membrane protein</topology>
    </subcellularLocation>
</comment>
<dbReference type="RefSeq" id="WP_169602031.1">
    <property type="nucleotide sequence ID" value="NZ_CP046565.1"/>
</dbReference>
<evidence type="ECO:0000256" key="3">
    <source>
        <dbReference type="ARBA" id="ARBA00022448"/>
    </source>
</evidence>
<dbReference type="PANTHER" id="PTHR21716">
    <property type="entry name" value="TRANSMEMBRANE PROTEIN"/>
    <property type="match status" value="1"/>
</dbReference>
<gene>
    <name evidence="9" type="ORF">GNH96_02645</name>
</gene>
<keyword evidence="5 8" id="KW-0812">Transmembrane</keyword>
<evidence type="ECO:0000256" key="8">
    <source>
        <dbReference type="SAM" id="Phobius"/>
    </source>
</evidence>
<keyword evidence="7 8" id="KW-0472">Membrane</keyword>
<dbReference type="PANTHER" id="PTHR21716:SF67">
    <property type="entry name" value="TRANSPORT PROTEIN YDIK-RELATED"/>
    <property type="match status" value="1"/>
</dbReference>
<reference evidence="10" key="1">
    <citation type="submission" date="2019-12" db="EMBL/GenBank/DDBJ databases">
        <authorList>
            <person name="Awala S.I."/>
            <person name="Rhee S.K."/>
        </authorList>
    </citation>
    <scope>NUCLEOTIDE SEQUENCE [LARGE SCALE GENOMIC DNA]</scope>
    <source>
        <strain evidence="10">IM1</strain>
    </source>
</reference>
<keyword evidence="10" id="KW-1185">Reference proteome</keyword>
<dbReference type="InterPro" id="IPR002549">
    <property type="entry name" value="AI-2E-like"/>
</dbReference>
<evidence type="ECO:0000313" key="9">
    <source>
        <dbReference type="EMBL" id="QJD28974.1"/>
    </source>
</evidence>
<evidence type="ECO:0000256" key="4">
    <source>
        <dbReference type="ARBA" id="ARBA00022475"/>
    </source>
</evidence>
<dbReference type="Proteomes" id="UP000503004">
    <property type="component" value="Chromosome"/>
</dbReference>
<dbReference type="EMBL" id="CP046565">
    <property type="protein sequence ID" value="QJD28974.1"/>
    <property type="molecule type" value="Genomic_DNA"/>
</dbReference>
<feature type="transmembrane region" description="Helical" evidence="8">
    <location>
        <begin position="272"/>
        <end position="292"/>
    </location>
</feature>
<name>A0A858Q585_9GAMM</name>
<protein>
    <submittedName>
        <fullName evidence="9">AI-2E family transporter</fullName>
    </submittedName>
</protein>
<keyword evidence="4" id="KW-1003">Cell membrane</keyword>
<evidence type="ECO:0000256" key="6">
    <source>
        <dbReference type="ARBA" id="ARBA00022989"/>
    </source>
</evidence>
<proteinExistence type="inferred from homology"/>
<dbReference type="KEGG" id="metu:GNH96_02645"/>
<evidence type="ECO:0000313" key="10">
    <source>
        <dbReference type="Proteomes" id="UP000503004"/>
    </source>
</evidence>
<sequence>MIQRENVETLLGYLGVGLMLVACYRVAEPFIGALTWAGIIVVSIGGLLDRAERLLRWPRKYLALALTLILGLIFVVPVVLLGSSFASHVHELIGWVDDLAARISRGPPAWLDQIPLIGAAIRDGWQTAIGDGGDLAVHIRPWIGEAGRWVVSRSAHFASAAFEALLAVLLSGLLYLHADAAIRWIRRTAEKIGGEKGARTIDVITRTVRGVTLGVMGIAFLQGVLIALGLAVAGVPGAMLLGFVSFILALAQLGSWPVWLPAAFWLGYQDHAAWGIALSVWGFALIVVDHFLKPYLISQGSGLPIVVIFMGVIGGLIAWGLIGIFLGAALLAVAYTLFKEWVEAD</sequence>
<keyword evidence="6 8" id="KW-1133">Transmembrane helix</keyword>
<evidence type="ECO:0000256" key="5">
    <source>
        <dbReference type="ARBA" id="ARBA00022692"/>
    </source>
</evidence>
<feature type="transmembrane region" description="Helical" evidence="8">
    <location>
        <begin position="211"/>
        <end position="233"/>
    </location>
</feature>
<feature type="transmembrane region" description="Helical" evidence="8">
    <location>
        <begin position="61"/>
        <end position="82"/>
    </location>
</feature>
<keyword evidence="3" id="KW-0813">Transport</keyword>
<evidence type="ECO:0000256" key="2">
    <source>
        <dbReference type="ARBA" id="ARBA00009773"/>
    </source>
</evidence>
<accession>A0A858Q585</accession>
<feature type="transmembrane region" description="Helical" evidence="8">
    <location>
        <begin position="157"/>
        <end position="178"/>
    </location>
</feature>
<evidence type="ECO:0000256" key="7">
    <source>
        <dbReference type="ARBA" id="ARBA00023136"/>
    </source>
</evidence>
<feature type="transmembrane region" description="Helical" evidence="8">
    <location>
        <begin position="7"/>
        <end position="27"/>
    </location>
</feature>
<dbReference type="PROSITE" id="PS51257">
    <property type="entry name" value="PROKAR_LIPOPROTEIN"/>
    <property type="match status" value="1"/>
</dbReference>
<organism evidence="9 10">
    <name type="scientific">Methylococcus geothermalis</name>
    <dbReference type="NCBI Taxonomy" id="2681310"/>
    <lineage>
        <taxon>Bacteria</taxon>
        <taxon>Pseudomonadati</taxon>
        <taxon>Pseudomonadota</taxon>
        <taxon>Gammaproteobacteria</taxon>
        <taxon>Methylococcales</taxon>
        <taxon>Methylococcaceae</taxon>
        <taxon>Methylococcus</taxon>
    </lineage>
</organism>
<feature type="transmembrane region" description="Helical" evidence="8">
    <location>
        <begin position="239"/>
        <end position="260"/>
    </location>
</feature>
<evidence type="ECO:0000256" key="1">
    <source>
        <dbReference type="ARBA" id="ARBA00004651"/>
    </source>
</evidence>
<feature type="transmembrane region" description="Helical" evidence="8">
    <location>
        <begin position="33"/>
        <end position="49"/>
    </location>
</feature>
<dbReference type="GO" id="GO:0005886">
    <property type="term" value="C:plasma membrane"/>
    <property type="evidence" value="ECO:0007669"/>
    <property type="project" value="UniProtKB-SubCell"/>
</dbReference>
<dbReference type="Pfam" id="PF01594">
    <property type="entry name" value="AI-2E_transport"/>
    <property type="match status" value="1"/>
</dbReference>
<comment type="similarity">
    <text evidence="2">Belongs to the autoinducer-2 exporter (AI-2E) (TC 2.A.86) family.</text>
</comment>